<evidence type="ECO:0000256" key="1">
    <source>
        <dbReference type="SAM" id="MobiDB-lite"/>
    </source>
</evidence>
<organism evidence="3 4">
    <name type="scientific">Hermetia illucens</name>
    <name type="common">Black soldier fly</name>
    <dbReference type="NCBI Taxonomy" id="343691"/>
    <lineage>
        <taxon>Eukaryota</taxon>
        <taxon>Metazoa</taxon>
        <taxon>Ecdysozoa</taxon>
        <taxon>Arthropoda</taxon>
        <taxon>Hexapoda</taxon>
        <taxon>Insecta</taxon>
        <taxon>Pterygota</taxon>
        <taxon>Neoptera</taxon>
        <taxon>Endopterygota</taxon>
        <taxon>Diptera</taxon>
        <taxon>Brachycera</taxon>
        <taxon>Stratiomyomorpha</taxon>
        <taxon>Stratiomyidae</taxon>
        <taxon>Hermetiinae</taxon>
        <taxon>Hermetia</taxon>
    </lineage>
</organism>
<evidence type="ECO:0000313" key="4">
    <source>
        <dbReference type="Proteomes" id="UP000594454"/>
    </source>
</evidence>
<dbReference type="InParanoid" id="A0A7R8V5Z5"/>
<sequence length="428" mass="46039">MNIYLIFFLVPLCVVIHSTAARRAHGKRYDHNSETGNFENVQANDRGDEFHQLSDETSADQIHLQEDAASGGYQKSNPELGDHVTEDAATTADTTLEENDQKDVEASLPQSHTIVRKYGSLANVPAQQMGYGFKFSSVIPQDIRYTYDKEVPIPQPEGLSGNEEDASSQFPAQHLEGLAQEAEIQYDQAPPEVDGNDQVSEVSIHRTDSDDSHDEEGYSIGSGLRSIAQGSAHQAHSAVVSQNIAAQQAAFIAKSTLAQSAIQSAATAIAALAGKEVLFHSLERQTENARNALNHEISQLQLTKKTAASARHAAQKAAYHVSVLVAALNNAQQASERSEENAKAAAAELASQTTMVGEAKGRLDTITGKLRAAHIDFEATKKAASEASAAAEEAQRNALVLGEQASLVLHPRTVVVDPHYHIPAYAIH</sequence>
<evidence type="ECO:0000313" key="3">
    <source>
        <dbReference type="EMBL" id="CAD7093541.1"/>
    </source>
</evidence>
<evidence type="ECO:0000256" key="2">
    <source>
        <dbReference type="SAM" id="SignalP"/>
    </source>
</evidence>
<proteinExistence type="predicted"/>
<dbReference type="Pfam" id="PF05335">
    <property type="entry name" value="DUF745"/>
    <property type="match status" value="1"/>
</dbReference>
<feature type="chain" id="PRO_5031225876" evidence="2">
    <location>
        <begin position="22"/>
        <end position="428"/>
    </location>
</feature>
<feature type="signal peptide" evidence="2">
    <location>
        <begin position="1"/>
        <end position="21"/>
    </location>
</feature>
<gene>
    <name evidence="3" type="ORF">HERILL_LOCUS15817</name>
</gene>
<reference evidence="3 4" key="1">
    <citation type="submission" date="2020-11" db="EMBL/GenBank/DDBJ databases">
        <authorList>
            <person name="Wallbank WR R."/>
            <person name="Pardo Diaz C."/>
            <person name="Kozak K."/>
            <person name="Martin S."/>
            <person name="Jiggins C."/>
            <person name="Moest M."/>
            <person name="Warren A I."/>
            <person name="Generalovic N T."/>
            <person name="Byers J.R.P. K."/>
            <person name="Montejo-Kovacevich G."/>
            <person name="Yen C E."/>
        </authorList>
    </citation>
    <scope>NUCLEOTIDE SEQUENCE [LARGE SCALE GENOMIC DNA]</scope>
</reference>
<keyword evidence="4" id="KW-1185">Reference proteome</keyword>
<accession>A0A7R8V5Z5</accession>
<feature type="region of interest" description="Disordered" evidence="1">
    <location>
        <begin position="190"/>
        <end position="221"/>
    </location>
</feature>
<dbReference type="PANTHER" id="PTHR37161">
    <property type="entry name" value="HDC10475"/>
    <property type="match status" value="1"/>
</dbReference>
<dbReference type="Proteomes" id="UP000594454">
    <property type="component" value="Chromosome 6"/>
</dbReference>
<keyword evidence="2" id="KW-0732">Signal</keyword>
<dbReference type="InterPro" id="IPR007999">
    <property type="entry name" value="DUF745"/>
</dbReference>
<dbReference type="EMBL" id="LR899014">
    <property type="protein sequence ID" value="CAD7093541.1"/>
    <property type="molecule type" value="Genomic_DNA"/>
</dbReference>
<dbReference type="OrthoDB" id="8197027at2759"/>
<dbReference type="FunCoup" id="A0A7R8V5Z5">
    <property type="interactions" value="38"/>
</dbReference>
<protein>
    <submittedName>
        <fullName evidence="3">Uncharacterized protein</fullName>
    </submittedName>
</protein>
<name>A0A7R8V5Z5_HERIL</name>
<dbReference type="PANTHER" id="PTHR37161:SF3">
    <property type="entry name" value="HDC10475"/>
    <property type="match status" value="1"/>
</dbReference>
<dbReference type="AlphaFoldDB" id="A0A7R8V5Z5"/>